<evidence type="ECO:0000313" key="2">
    <source>
        <dbReference type="EMBL" id="KAL2783352.1"/>
    </source>
</evidence>
<accession>A0ABR4FJC6</accession>
<feature type="compositionally biased region" description="Low complexity" evidence="1">
    <location>
        <begin position="588"/>
        <end position="605"/>
    </location>
</feature>
<dbReference type="InterPro" id="IPR005197">
    <property type="entry name" value="Glyco_hydro_71"/>
</dbReference>
<sequence>MNTYVDASYMEYLDGLPYMMPASPWFYTNLPGYKKNWLWRGDDLWYNRWQEIWYLKPPFVEIISWNDYGESHYIGPLRDHAMEAFGIGRAPYNYVTDMPHDGWRIFLPFLIDTYKYGTATIGKEGLTVWHRPQPAAACSDGGTSANTASQFQVEFEPASVVQDNIFFSALLGSHADIRVNIGGVSKEASWTWQPDGGIGIYHGSVPFGSSLGDVVVTLERDGRQIAQVRESTISTDCVGGLTNWNAWVGFSNSGASISAKPRTSMFNQKCINGTGVNNFAGLCEFGCRYGYCPLGACYCQEQGEAVTAPNATGPMGYPLAGLDASYSGLCAYDCAHNYCPESACGTVSAPLTIPTVSDFLPPACIAGTGEGNLAGLCSFACNLGHCPIAACTCTAQGALHTLPEATGDIGVAAPGMDETIYTDLCEFTCMYGYCPEGACVKAGSSTGGGQGGGNGGDGDSGQGTGSGDVYVDPGFFLVPSPVVECVPPCNIIFPEQILPTATTIYLYPVTTSLVLGGSTIKTTLHPSPITTSTIDFYNMPVLSGQTNPFTFQLTPSYTPSPIVVSAKDTTTTIILPPVSVESYPDGHSPTGTHPSLTTTHYTTTG</sequence>
<dbReference type="Proteomes" id="UP001610563">
    <property type="component" value="Unassembled WGS sequence"/>
</dbReference>
<dbReference type="EMBL" id="JBFTWV010000244">
    <property type="protein sequence ID" value="KAL2783352.1"/>
    <property type="molecule type" value="Genomic_DNA"/>
</dbReference>
<protein>
    <submittedName>
        <fullName evidence="2">Glycosyl hydrolase family 71-domain-containing protein</fullName>
    </submittedName>
</protein>
<evidence type="ECO:0000313" key="3">
    <source>
        <dbReference type="Proteomes" id="UP001610563"/>
    </source>
</evidence>
<comment type="caution">
    <text evidence="2">The sequence shown here is derived from an EMBL/GenBank/DDBJ whole genome shotgun (WGS) entry which is preliminary data.</text>
</comment>
<keyword evidence="2" id="KW-0378">Hydrolase</keyword>
<organism evidence="2 3">
    <name type="scientific">Aspergillus keveii</name>
    <dbReference type="NCBI Taxonomy" id="714993"/>
    <lineage>
        <taxon>Eukaryota</taxon>
        <taxon>Fungi</taxon>
        <taxon>Dikarya</taxon>
        <taxon>Ascomycota</taxon>
        <taxon>Pezizomycotina</taxon>
        <taxon>Eurotiomycetes</taxon>
        <taxon>Eurotiomycetidae</taxon>
        <taxon>Eurotiales</taxon>
        <taxon>Aspergillaceae</taxon>
        <taxon>Aspergillus</taxon>
        <taxon>Aspergillus subgen. Nidulantes</taxon>
    </lineage>
</organism>
<gene>
    <name evidence="2" type="ORF">BJX66DRAFT_345019</name>
</gene>
<dbReference type="Gene3D" id="3.20.20.80">
    <property type="entry name" value="Glycosidases"/>
    <property type="match status" value="1"/>
</dbReference>
<keyword evidence="3" id="KW-1185">Reference proteome</keyword>
<dbReference type="Pfam" id="PF03659">
    <property type="entry name" value="Glyco_hydro_71"/>
    <property type="match status" value="1"/>
</dbReference>
<feature type="region of interest" description="Disordered" evidence="1">
    <location>
        <begin position="580"/>
        <end position="605"/>
    </location>
</feature>
<reference evidence="2 3" key="1">
    <citation type="submission" date="2024-07" db="EMBL/GenBank/DDBJ databases">
        <title>Section-level genome sequencing and comparative genomics of Aspergillus sections Usti and Cavernicolus.</title>
        <authorList>
            <consortium name="Lawrence Berkeley National Laboratory"/>
            <person name="Nybo J.L."/>
            <person name="Vesth T.C."/>
            <person name="Theobald S."/>
            <person name="Frisvad J.C."/>
            <person name="Larsen T.O."/>
            <person name="Kjaerboelling I."/>
            <person name="Rothschild-Mancinelli K."/>
            <person name="Lyhne E.K."/>
            <person name="Kogle M.E."/>
            <person name="Barry K."/>
            <person name="Clum A."/>
            <person name="Na H."/>
            <person name="Ledsgaard L."/>
            <person name="Lin J."/>
            <person name="Lipzen A."/>
            <person name="Kuo A."/>
            <person name="Riley R."/>
            <person name="Mondo S."/>
            <person name="Labutti K."/>
            <person name="Haridas S."/>
            <person name="Pangalinan J."/>
            <person name="Salamov A.A."/>
            <person name="Simmons B.A."/>
            <person name="Magnuson J.K."/>
            <person name="Chen J."/>
            <person name="Drula E."/>
            <person name="Henrissat B."/>
            <person name="Wiebenga A."/>
            <person name="Lubbers R.J."/>
            <person name="Gomes A.C."/>
            <person name="Makela M.R."/>
            <person name="Stajich J."/>
            <person name="Grigoriev I.V."/>
            <person name="Mortensen U.H."/>
            <person name="De Vries R.P."/>
            <person name="Baker S.E."/>
            <person name="Andersen M.R."/>
        </authorList>
    </citation>
    <scope>NUCLEOTIDE SEQUENCE [LARGE SCALE GENOMIC DNA]</scope>
    <source>
        <strain evidence="2 3">CBS 209.92</strain>
    </source>
</reference>
<proteinExistence type="predicted"/>
<name>A0ABR4FJC6_9EURO</name>
<dbReference type="GO" id="GO:0016787">
    <property type="term" value="F:hydrolase activity"/>
    <property type="evidence" value="ECO:0007669"/>
    <property type="project" value="UniProtKB-KW"/>
</dbReference>
<evidence type="ECO:0000256" key="1">
    <source>
        <dbReference type="SAM" id="MobiDB-lite"/>
    </source>
</evidence>
<dbReference type="CDD" id="cd11577">
    <property type="entry name" value="GH71"/>
    <property type="match status" value="1"/>
</dbReference>